<gene>
    <name evidence="1" type="ORF">Vadar_000503</name>
</gene>
<proteinExistence type="predicted"/>
<keyword evidence="2" id="KW-1185">Reference proteome</keyword>
<protein>
    <submittedName>
        <fullName evidence="1">Uncharacterized protein</fullName>
    </submittedName>
</protein>
<evidence type="ECO:0000313" key="1">
    <source>
        <dbReference type="EMBL" id="KAH7836375.1"/>
    </source>
</evidence>
<comment type="caution">
    <text evidence="1">The sequence shown here is derived from an EMBL/GenBank/DDBJ whole genome shotgun (WGS) entry which is preliminary data.</text>
</comment>
<dbReference type="EMBL" id="CM037156">
    <property type="protein sequence ID" value="KAH7836375.1"/>
    <property type="molecule type" value="Genomic_DNA"/>
</dbReference>
<reference evidence="1 2" key="1">
    <citation type="journal article" date="2021" name="Hortic Res">
        <title>High-quality reference genome and annotation aids understanding of berry development for evergreen blueberry (Vaccinium darrowii).</title>
        <authorList>
            <person name="Yu J."/>
            <person name="Hulse-Kemp A.M."/>
            <person name="Babiker E."/>
            <person name="Staton M."/>
        </authorList>
    </citation>
    <scope>NUCLEOTIDE SEQUENCE [LARGE SCALE GENOMIC DNA]</scope>
    <source>
        <strain evidence="2">cv. NJ 8807/NJ 8810</strain>
        <tissue evidence="1">Young leaf</tissue>
    </source>
</reference>
<name>A0ACB7X732_9ERIC</name>
<accession>A0ACB7X732</accession>
<sequence>MVSSSKTAAEAWNRLTKYYANSSSSRVMGLTDQLSQERGTRSIAEYLGCIRGIADQLAIIGAQVSNSNLILHALNGVGSEFDKLAAAIRAQDTVIGFEELHDKLVEYESFLKRKERNPAVITANAARFNQQRLGNQTQRKNSQNPTNPGNQRNQGGQRYDNTNNNQGNNFNKGSAVICQYCDNTGHNARQCYSLKRKLGLPVPPRANHTTMGGGGRDSSSNWLLDTGASHHVTANLNNLSIQQPYEGPDDIVIGDGTGLPITHIGTSTLTTPTNSFSLSNV</sequence>
<dbReference type="Proteomes" id="UP000828048">
    <property type="component" value="Chromosome 6"/>
</dbReference>
<evidence type="ECO:0000313" key="2">
    <source>
        <dbReference type="Proteomes" id="UP000828048"/>
    </source>
</evidence>
<organism evidence="1 2">
    <name type="scientific">Vaccinium darrowii</name>
    <dbReference type="NCBI Taxonomy" id="229202"/>
    <lineage>
        <taxon>Eukaryota</taxon>
        <taxon>Viridiplantae</taxon>
        <taxon>Streptophyta</taxon>
        <taxon>Embryophyta</taxon>
        <taxon>Tracheophyta</taxon>
        <taxon>Spermatophyta</taxon>
        <taxon>Magnoliopsida</taxon>
        <taxon>eudicotyledons</taxon>
        <taxon>Gunneridae</taxon>
        <taxon>Pentapetalae</taxon>
        <taxon>asterids</taxon>
        <taxon>Ericales</taxon>
        <taxon>Ericaceae</taxon>
        <taxon>Vaccinioideae</taxon>
        <taxon>Vaccinieae</taxon>
        <taxon>Vaccinium</taxon>
    </lineage>
</organism>